<dbReference type="EMBL" id="KN642032">
    <property type="protein sequence ID" value="KHN45600.1"/>
    <property type="molecule type" value="Genomic_DNA"/>
</dbReference>
<evidence type="ECO:0000256" key="1">
    <source>
        <dbReference type="SAM" id="MobiDB-lite"/>
    </source>
</evidence>
<feature type="compositionally biased region" description="Basic and acidic residues" evidence="1">
    <location>
        <begin position="65"/>
        <end position="77"/>
    </location>
</feature>
<name>A0A0B2SKP2_GLYSO</name>
<reference evidence="2" key="1">
    <citation type="submission" date="2014-07" db="EMBL/GenBank/DDBJ databases">
        <title>Identification of a novel salt tolerance gene in wild soybean by whole-genome sequencing.</title>
        <authorList>
            <person name="Lam H.-M."/>
            <person name="Qi X."/>
            <person name="Li M.-W."/>
            <person name="Liu X."/>
            <person name="Xie M."/>
            <person name="Ni M."/>
            <person name="Xu X."/>
        </authorList>
    </citation>
    <scope>NUCLEOTIDE SEQUENCE [LARGE SCALE GENOMIC DNA]</scope>
    <source>
        <tissue evidence="2">Root</tissue>
    </source>
</reference>
<protein>
    <submittedName>
        <fullName evidence="2">Uncharacterized protein</fullName>
    </submittedName>
</protein>
<evidence type="ECO:0000313" key="2">
    <source>
        <dbReference type="EMBL" id="KHN45600.1"/>
    </source>
</evidence>
<accession>A0A0B2SKP2</accession>
<dbReference type="PANTHER" id="PTHR33883">
    <property type="entry name" value="WPP DOMAIN-ASSOCIATED PROTEIN"/>
    <property type="match status" value="1"/>
</dbReference>
<dbReference type="PANTHER" id="PTHR33883:SF7">
    <property type="entry name" value="OS04G0521600 PROTEIN"/>
    <property type="match status" value="1"/>
</dbReference>
<feature type="region of interest" description="Disordered" evidence="1">
    <location>
        <begin position="63"/>
        <end position="86"/>
    </location>
</feature>
<sequence>MKRRNIKDHLQWHLKESELAIVEKDKELAQRLENEFQLRHALELKQRQLVSLGVSHGIEISNLKAENDERRRNEHGVGDGNGEGGF</sequence>
<gene>
    <name evidence="2" type="ORF">glysoja_042638</name>
</gene>
<organism evidence="2">
    <name type="scientific">Glycine soja</name>
    <name type="common">Wild soybean</name>
    <dbReference type="NCBI Taxonomy" id="3848"/>
    <lineage>
        <taxon>Eukaryota</taxon>
        <taxon>Viridiplantae</taxon>
        <taxon>Streptophyta</taxon>
        <taxon>Embryophyta</taxon>
        <taxon>Tracheophyta</taxon>
        <taxon>Spermatophyta</taxon>
        <taxon>Magnoliopsida</taxon>
        <taxon>eudicotyledons</taxon>
        <taxon>Gunneridae</taxon>
        <taxon>Pentapetalae</taxon>
        <taxon>rosids</taxon>
        <taxon>fabids</taxon>
        <taxon>Fabales</taxon>
        <taxon>Fabaceae</taxon>
        <taxon>Papilionoideae</taxon>
        <taxon>50 kb inversion clade</taxon>
        <taxon>NPAAA clade</taxon>
        <taxon>indigoferoid/millettioid clade</taxon>
        <taxon>Phaseoleae</taxon>
        <taxon>Glycine</taxon>
        <taxon>Glycine subgen. Soja</taxon>
    </lineage>
</organism>
<proteinExistence type="predicted"/>
<dbReference type="InterPro" id="IPR037490">
    <property type="entry name" value="WAP"/>
</dbReference>
<dbReference type="AlphaFoldDB" id="A0A0B2SKP2"/>
<dbReference type="Proteomes" id="UP000053555">
    <property type="component" value="Unassembled WGS sequence"/>
</dbReference>